<dbReference type="AlphaFoldDB" id="A0A927GI50"/>
<dbReference type="InterPro" id="IPR009078">
    <property type="entry name" value="Ferritin-like_SF"/>
</dbReference>
<proteinExistence type="predicted"/>
<reference evidence="1" key="1">
    <citation type="submission" date="2020-09" db="EMBL/GenBank/DDBJ databases">
        <authorList>
            <person name="Kim M.K."/>
        </authorList>
    </citation>
    <scope>NUCLEOTIDE SEQUENCE</scope>
    <source>
        <strain evidence="1">BT664</strain>
    </source>
</reference>
<dbReference type="Pfam" id="PF13668">
    <property type="entry name" value="Ferritin_2"/>
    <property type="match status" value="1"/>
</dbReference>
<dbReference type="SUPFAM" id="SSF47240">
    <property type="entry name" value="Ferritin-like"/>
    <property type="match status" value="1"/>
</dbReference>
<dbReference type="EMBL" id="JACXAD010000003">
    <property type="protein sequence ID" value="MBD2767093.1"/>
    <property type="molecule type" value="Genomic_DNA"/>
</dbReference>
<dbReference type="Proteomes" id="UP000612233">
    <property type="component" value="Unassembled WGS sequence"/>
</dbReference>
<organism evidence="1 2">
    <name type="scientific">Hymenobacter montanus</name>
    <dbReference type="NCBI Taxonomy" id="2771359"/>
    <lineage>
        <taxon>Bacteria</taxon>
        <taxon>Pseudomonadati</taxon>
        <taxon>Bacteroidota</taxon>
        <taxon>Cytophagia</taxon>
        <taxon>Cytophagales</taxon>
        <taxon>Hymenobacteraceae</taxon>
        <taxon>Hymenobacter</taxon>
    </lineage>
</organism>
<evidence type="ECO:0000313" key="1">
    <source>
        <dbReference type="EMBL" id="MBD2767093.1"/>
    </source>
</evidence>
<evidence type="ECO:0000313" key="2">
    <source>
        <dbReference type="Proteomes" id="UP000612233"/>
    </source>
</evidence>
<dbReference type="RefSeq" id="WP_191003915.1">
    <property type="nucleotide sequence ID" value="NZ_JACXAD010000003.1"/>
</dbReference>
<gene>
    <name evidence="1" type="ORF">IC235_04185</name>
</gene>
<protein>
    <submittedName>
        <fullName evidence="1">Ferritin-like domain-containing protein</fullName>
    </submittedName>
</protein>
<accession>A0A927GI50</accession>
<comment type="caution">
    <text evidence="1">The sequence shown here is derived from an EMBL/GenBank/DDBJ whole genome shotgun (WGS) entry which is preliminary data.</text>
</comment>
<sequence>MSDTLQSTGPDDVQLMSPLHAPIKRRSFFLYAGATTLMLAGCSKDNDNPPATNTTVDVGSGDTGVLNYAYALEQLEAAFYAQVLRSAYFTSLDPASAERQILADIALHEQIHADFFKSVLAGNAIRQLTPDFSGIDFSQRLSMGGKLGVLDAARAFEDLGVQAYNGAGRFITDPRNLVLAGKIVSVEARHASLIRDLIRPNSFMGDISAGFTPDTLGEDVIDRSVTSRTARQEKSKLPAQVLAIANTFLAADSKVSANSLVS</sequence>
<name>A0A927GI50_9BACT</name>
<keyword evidence="2" id="KW-1185">Reference proteome</keyword>